<evidence type="ECO:0000313" key="1">
    <source>
        <dbReference type="EMBL" id="KAK3934882.1"/>
    </source>
</evidence>
<dbReference type="EMBL" id="MU853955">
    <property type="protein sequence ID" value="KAK3934882.1"/>
    <property type="molecule type" value="Genomic_DNA"/>
</dbReference>
<protein>
    <submittedName>
        <fullName evidence="1">Uncharacterized protein</fullName>
    </submittedName>
</protein>
<reference evidence="2" key="1">
    <citation type="journal article" date="2023" name="Mol. Phylogenet. Evol.">
        <title>Genome-scale phylogeny and comparative genomics of the fungal order Sordariales.</title>
        <authorList>
            <person name="Hensen N."/>
            <person name="Bonometti L."/>
            <person name="Westerberg I."/>
            <person name="Brannstrom I.O."/>
            <person name="Guillou S."/>
            <person name="Cros-Aarteil S."/>
            <person name="Calhoun S."/>
            <person name="Haridas S."/>
            <person name="Kuo A."/>
            <person name="Mondo S."/>
            <person name="Pangilinan J."/>
            <person name="Riley R."/>
            <person name="LaButti K."/>
            <person name="Andreopoulos B."/>
            <person name="Lipzen A."/>
            <person name="Chen C."/>
            <person name="Yan M."/>
            <person name="Daum C."/>
            <person name="Ng V."/>
            <person name="Clum A."/>
            <person name="Steindorff A."/>
            <person name="Ohm R.A."/>
            <person name="Martin F."/>
            <person name="Silar P."/>
            <person name="Natvig D.O."/>
            <person name="Lalanne C."/>
            <person name="Gautier V."/>
            <person name="Ament-Velasquez S.L."/>
            <person name="Kruys A."/>
            <person name="Hutchinson M.I."/>
            <person name="Powell A.J."/>
            <person name="Barry K."/>
            <person name="Miller A.N."/>
            <person name="Grigoriev I.V."/>
            <person name="Debuchy R."/>
            <person name="Gladieux P."/>
            <person name="Hiltunen Thoren M."/>
            <person name="Johannesson H."/>
        </authorList>
    </citation>
    <scope>NUCLEOTIDE SEQUENCE [LARGE SCALE GENOMIC DNA]</scope>
    <source>
        <strain evidence="2">CBS 340.73</strain>
    </source>
</reference>
<accession>A0AAN6MWQ3</accession>
<keyword evidence="2" id="KW-1185">Reference proteome</keyword>
<proteinExistence type="predicted"/>
<dbReference type="AlphaFoldDB" id="A0AAN6MWQ3"/>
<name>A0AAN6MWQ3_9PEZI</name>
<gene>
    <name evidence="1" type="ORF">QBC46DRAFT_425427</name>
</gene>
<organism evidence="1 2">
    <name type="scientific">Diplogelasinospora grovesii</name>
    <dbReference type="NCBI Taxonomy" id="303347"/>
    <lineage>
        <taxon>Eukaryota</taxon>
        <taxon>Fungi</taxon>
        <taxon>Dikarya</taxon>
        <taxon>Ascomycota</taxon>
        <taxon>Pezizomycotina</taxon>
        <taxon>Sordariomycetes</taxon>
        <taxon>Sordariomycetidae</taxon>
        <taxon>Sordariales</taxon>
        <taxon>Diplogelasinosporaceae</taxon>
        <taxon>Diplogelasinospora</taxon>
    </lineage>
</organism>
<sequence>MTNLDLDISQWYNEDDFDYRTPDLPTFDSRSTTGRLDPNLLYNESPPTCIHYSIELKLLLKKGRLTKLTNDTEQNLVLAPSAFWDRTLKSKLQQLLEKKAPRNKCYEPDETNVVVSVTDRSQRDLTKRFDELEIDWEVVEDQLMAWSYLLRDGKRLRIDISFIYKQTTQPISVRTNQTLQLAERAELLDEQEASGLTAIWKEVYSLMRCTGPPCQRTYCWRDPEHKKHYKLDTSVLTKLKHQASVSESLPPIHITNIIPVRCNKDSVGCSGSSTLKTQEETRAWHTFKLDIPRPIDKSLYRYCEWLCAGVTDPVWQSGYRNACKNALEEGLDLERLYSAQDAEARSLAEKGVKRGIAIQLVSKVKAWLDEV</sequence>
<dbReference type="Proteomes" id="UP001303473">
    <property type="component" value="Unassembled WGS sequence"/>
</dbReference>
<evidence type="ECO:0000313" key="2">
    <source>
        <dbReference type="Proteomes" id="UP001303473"/>
    </source>
</evidence>
<comment type="caution">
    <text evidence="1">The sequence shown here is derived from an EMBL/GenBank/DDBJ whole genome shotgun (WGS) entry which is preliminary data.</text>
</comment>